<gene>
    <name evidence="1" type="ORF">UFOPK2872_01074</name>
</gene>
<dbReference type="EMBL" id="CAEZZM010000152">
    <property type="protein sequence ID" value="CAB4769412.1"/>
    <property type="molecule type" value="Genomic_DNA"/>
</dbReference>
<evidence type="ECO:0000313" key="1">
    <source>
        <dbReference type="EMBL" id="CAB4769412.1"/>
    </source>
</evidence>
<name>A0A6J6VAP9_9ZZZZ</name>
<protein>
    <submittedName>
        <fullName evidence="1">Unannotated protein</fullName>
    </submittedName>
</protein>
<sequence>MQNLADVINKRAGTNISLQRLNSGLGIKPEQVCDKETADLIATTYKEDYEWFGFAAHQINAPTASFVLDPLQQALLLNLRQTTERLQILSRAAFNRVGFRYGLNQMRKSLWIRITNPKAKGDTRLLQW</sequence>
<organism evidence="1">
    <name type="scientific">freshwater metagenome</name>
    <dbReference type="NCBI Taxonomy" id="449393"/>
    <lineage>
        <taxon>unclassified sequences</taxon>
        <taxon>metagenomes</taxon>
        <taxon>ecological metagenomes</taxon>
    </lineage>
</organism>
<reference evidence="1" key="1">
    <citation type="submission" date="2020-05" db="EMBL/GenBank/DDBJ databases">
        <authorList>
            <person name="Chiriac C."/>
            <person name="Salcher M."/>
            <person name="Ghai R."/>
            <person name="Kavagutti S V."/>
        </authorList>
    </citation>
    <scope>NUCLEOTIDE SEQUENCE</scope>
</reference>
<proteinExistence type="predicted"/>
<accession>A0A6J6VAP9</accession>
<dbReference type="AlphaFoldDB" id="A0A6J6VAP9"/>